<sequence length="79" mass="9119">MNSEYQNPKWNLRAALFFFVLTLAMLIAASCEKPTMDEYLYGANNKIQRKTENCYIDLNTDCSKLETPCKEVCELLKGE</sequence>
<name>A4CPW4_ROBBH</name>
<evidence type="ECO:0000313" key="1">
    <source>
        <dbReference type="EMBL" id="EAR14049.1"/>
    </source>
</evidence>
<dbReference type="AlphaFoldDB" id="A4CPW4"/>
<reference evidence="1 2" key="1">
    <citation type="journal article" date="2009" name="J. Bacteriol.">
        <title>Complete genome sequence of Robiginitalea biformata HTCC2501.</title>
        <authorList>
            <person name="Oh H.M."/>
            <person name="Giovannoni S.J."/>
            <person name="Lee K."/>
            <person name="Ferriera S."/>
            <person name="Johnson J."/>
            <person name="Cho J.C."/>
        </authorList>
    </citation>
    <scope>NUCLEOTIDE SEQUENCE [LARGE SCALE GENOMIC DNA]</scope>
    <source>
        <strain evidence="2">ATCC BAA-864 / HTCC2501 / KCTC 12146</strain>
    </source>
</reference>
<dbReference type="STRING" id="313596.RB2501_01445"/>
<dbReference type="Proteomes" id="UP000009049">
    <property type="component" value="Chromosome"/>
</dbReference>
<gene>
    <name evidence="1" type="ordered locus">RB2501_01445</name>
</gene>
<evidence type="ECO:0000313" key="2">
    <source>
        <dbReference type="Proteomes" id="UP000009049"/>
    </source>
</evidence>
<dbReference type="HOGENOM" id="CLU_2603809_0_0_10"/>
<dbReference type="RefSeq" id="WP_015755485.1">
    <property type="nucleotide sequence ID" value="NC_013222.1"/>
</dbReference>
<dbReference type="EMBL" id="CP001712">
    <property type="protein sequence ID" value="EAR14049.1"/>
    <property type="molecule type" value="Genomic_DNA"/>
</dbReference>
<keyword evidence="2" id="KW-1185">Reference proteome</keyword>
<dbReference type="KEGG" id="rbi:RB2501_01445"/>
<protein>
    <submittedName>
        <fullName evidence="1">Uncharacterized protein</fullName>
    </submittedName>
</protein>
<proteinExistence type="predicted"/>
<accession>A4CPW4</accession>
<organism evidence="1 2">
    <name type="scientific">Robiginitalea biformata (strain ATCC BAA-864 / DSM 15991 / KCTC 12146 / HTCC2501)</name>
    <dbReference type="NCBI Taxonomy" id="313596"/>
    <lineage>
        <taxon>Bacteria</taxon>
        <taxon>Pseudomonadati</taxon>
        <taxon>Bacteroidota</taxon>
        <taxon>Flavobacteriia</taxon>
        <taxon>Flavobacteriales</taxon>
        <taxon>Flavobacteriaceae</taxon>
        <taxon>Robiginitalea</taxon>
    </lineage>
</organism>